<organism evidence="3 4">
    <name type="scientific">Mycena maculata</name>
    <dbReference type="NCBI Taxonomy" id="230809"/>
    <lineage>
        <taxon>Eukaryota</taxon>
        <taxon>Fungi</taxon>
        <taxon>Dikarya</taxon>
        <taxon>Basidiomycota</taxon>
        <taxon>Agaricomycotina</taxon>
        <taxon>Agaricomycetes</taxon>
        <taxon>Agaricomycetidae</taxon>
        <taxon>Agaricales</taxon>
        <taxon>Marasmiineae</taxon>
        <taxon>Mycenaceae</taxon>
        <taxon>Mycena</taxon>
    </lineage>
</organism>
<feature type="coiled-coil region" evidence="1">
    <location>
        <begin position="365"/>
        <end position="421"/>
    </location>
</feature>
<feature type="region of interest" description="Disordered" evidence="2">
    <location>
        <begin position="242"/>
        <end position="358"/>
    </location>
</feature>
<dbReference type="AlphaFoldDB" id="A0AAD7JKT1"/>
<protein>
    <submittedName>
        <fullName evidence="3">Uncharacterized protein</fullName>
    </submittedName>
</protein>
<feature type="compositionally biased region" description="Low complexity" evidence="2">
    <location>
        <begin position="1"/>
        <end position="20"/>
    </location>
</feature>
<evidence type="ECO:0000313" key="3">
    <source>
        <dbReference type="EMBL" id="KAJ7766955.1"/>
    </source>
</evidence>
<sequence length="469" mass="51520">MSRRAATTTAKAKATQALAAEEAREEAEKPIKRPRGRPKKVIQAPVPVAEVQAIEKKVQVEDASKEEDSIVIDWNGDLALTWTLITSIEASTEISAGLFPGVGAVKLSAGKSGKPKTHYYHLLAVDCFEKHEKYKDAFAYALAVVATKPNLLKAWRTKIKNRIKTLVDRTRDYITEMGQTGAGLGDEDEILAGTKLATRWDVIKAEFPWFYHVRTLIASRPNLQPVGLGNNNTDFDISLLIPTRDDDTSSAPDDTTSAPDDAPDDTPDPPEHPSEPGLSPTVDIVTSDSDNDLLDTPTLANATVPVKRKRGVSDSTEAPPPKPQQTRPKKKTKPQPAVSIPAPPAAAPAKKTTSKDRFSATILAEEETAQRQMDLRKEKNDARKEVALKKISMEGEIRLAKAEAKREEKAKKLELARLRMEQEHQFRMAQLQNRAPEPSTSSTFSGIFDDLPRLPSADSAGPSTYFDNY</sequence>
<feature type="compositionally biased region" description="Polar residues" evidence="2">
    <location>
        <begin position="430"/>
        <end position="445"/>
    </location>
</feature>
<evidence type="ECO:0000256" key="2">
    <source>
        <dbReference type="SAM" id="MobiDB-lite"/>
    </source>
</evidence>
<keyword evidence="1" id="KW-0175">Coiled coil</keyword>
<proteinExistence type="predicted"/>
<name>A0AAD7JKT1_9AGAR</name>
<dbReference type="Proteomes" id="UP001215280">
    <property type="component" value="Unassembled WGS sequence"/>
</dbReference>
<evidence type="ECO:0000256" key="1">
    <source>
        <dbReference type="SAM" id="Coils"/>
    </source>
</evidence>
<gene>
    <name evidence="3" type="ORF">DFH07DRAFT_955075</name>
</gene>
<comment type="caution">
    <text evidence="3">The sequence shown here is derived from an EMBL/GenBank/DDBJ whole genome shotgun (WGS) entry which is preliminary data.</text>
</comment>
<feature type="region of interest" description="Disordered" evidence="2">
    <location>
        <begin position="429"/>
        <end position="469"/>
    </location>
</feature>
<evidence type="ECO:0000313" key="4">
    <source>
        <dbReference type="Proteomes" id="UP001215280"/>
    </source>
</evidence>
<keyword evidence="4" id="KW-1185">Reference proteome</keyword>
<feature type="compositionally biased region" description="Low complexity" evidence="2">
    <location>
        <begin position="249"/>
        <end position="260"/>
    </location>
</feature>
<accession>A0AAD7JKT1</accession>
<feature type="region of interest" description="Disordered" evidence="2">
    <location>
        <begin position="1"/>
        <end position="40"/>
    </location>
</feature>
<dbReference type="EMBL" id="JARJLG010000031">
    <property type="protein sequence ID" value="KAJ7766955.1"/>
    <property type="molecule type" value="Genomic_DNA"/>
</dbReference>
<reference evidence="3" key="1">
    <citation type="submission" date="2023-03" db="EMBL/GenBank/DDBJ databases">
        <title>Massive genome expansion in bonnet fungi (Mycena s.s.) driven by repeated elements and novel gene families across ecological guilds.</title>
        <authorList>
            <consortium name="Lawrence Berkeley National Laboratory"/>
            <person name="Harder C.B."/>
            <person name="Miyauchi S."/>
            <person name="Viragh M."/>
            <person name="Kuo A."/>
            <person name="Thoen E."/>
            <person name="Andreopoulos B."/>
            <person name="Lu D."/>
            <person name="Skrede I."/>
            <person name="Drula E."/>
            <person name="Henrissat B."/>
            <person name="Morin E."/>
            <person name="Kohler A."/>
            <person name="Barry K."/>
            <person name="LaButti K."/>
            <person name="Morin E."/>
            <person name="Salamov A."/>
            <person name="Lipzen A."/>
            <person name="Mereny Z."/>
            <person name="Hegedus B."/>
            <person name="Baldrian P."/>
            <person name="Stursova M."/>
            <person name="Weitz H."/>
            <person name="Taylor A."/>
            <person name="Grigoriev I.V."/>
            <person name="Nagy L.G."/>
            <person name="Martin F."/>
            <person name="Kauserud H."/>
        </authorList>
    </citation>
    <scope>NUCLEOTIDE SEQUENCE</scope>
    <source>
        <strain evidence="3">CBHHK188m</strain>
    </source>
</reference>